<dbReference type="PANTHER" id="PTHR43792">
    <property type="entry name" value="GNAT FAMILY, PUTATIVE (AFU_ORTHOLOGUE AFUA_3G00765)-RELATED-RELATED"/>
    <property type="match status" value="1"/>
</dbReference>
<keyword evidence="1 5" id="KW-0808">Transferase</keyword>
<evidence type="ECO:0000256" key="1">
    <source>
        <dbReference type="ARBA" id="ARBA00022679"/>
    </source>
</evidence>
<comment type="caution">
    <text evidence="5">The sequence shown here is derived from an EMBL/GenBank/DDBJ whole genome shotgun (WGS) entry which is preliminary data.</text>
</comment>
<keyword evidence="2 5" id="KW-0012">Acyltransferase</keyword>
<proteinExistence type="inferred from homology"/>
<dbReference type="InterPro" id="IPR051531">
    <property type="entry name" value="N-acetyltransferase"/>
</dbReference>
<gene>
    <name evidence="5" type="ORF">OMP38_31720</name>
</gene>
<evidence type="ECO:0000313" key="6">
    <source>
        <dbReference type="Proteomes" id="UP001153387"/>
    </source>
</evidence>
<evidence type="ECO:0000259" key="4">
    <source>
        <dbReference type="PROSITE" id="PS51186"/>
    </source>
</evidence>
<dbReference type="EC" id="2.3.1.-" evidence="5"/>
<dbReference type="GO" id="GO:0005737">
    <property type="term" value="C:cytoplasm"/>
    <property type="evidence" value="ECO:0007669"/>
    <property type="project" value="TreeGrafter"/>
</dbReference>
<dbReference type="RefSeq" id="WP_277568607.1">
    <property type="nucleotide sequence ID" value="NZ_JAPDHZ010000008.1"/>
</dbReference>
<dbReference type="InterPro" id="IPR016181">
    <property type="entry name" value="Acyl_CoA_acyltransferase"/>
</dbReference>
<dbReference type="InterPro" id="IPR000182">
    <property type="entry name" value="GNAT_dom"/>
</dbReference>
<sequence length="180" mass="20751">MANVYLRRLKKGDAAALLELRRRNRSFFEPFEPVRAEREFTPAGIRDMLDQDELHWERGSGFAFGIFLRDADRLVGRVNLSNVVRGAWESCTVGYYMDQDENGRGRMTEALGQAVSFAFGEAGLHRVQAAVMPRNLASIRVIEKNGFKYEGLAEYYLKIHGVWEHHRIYSLTREHLVRST</sequence>
<accession>A0A9X4KMI3</accession>
<dbReference type="Proteomes" id="UP001153387">
    <property type="component" value="Unassembled WGS sequence"/>
</dbReference>
<dbReference type="EMBL" id="JAPDHZ010000008">
    <property type="protein sequence ID" value="MDG0794888.1"/>
    <property type="molecule type" value="Genomic_DNA"/>
</dbReference>
<dbReference type="SUPFAM" id="SSF55729">
    <property type="entry name" value="Acyl-CoA N-acyltransferases (Nat)"/>
    <property type="match status" value="1"/>
</dbReference>
<dbReference type="AlphaFoldDB" id="A0A9X4KMI3"/>
<evidence type="ECO:0000256" key="2">
    <source>
        <dbReference type="ARBA" id="ARBA00023315"/>
    </source>
</evidence>
<dbReference type="GO" id="GO:0008999">
    <property type="term" value="F:protein-N-terminal-alanine acetyltransferase activity"/>
    <property type="evidence" value="ECO:0007669"/>
    <property type="project" value="TreeGrafter"/>
</dbReference>
<protein>
    <submittedName>
        <fullName evidence="5">GNAT family N-acetyltransferase</fullName>
        <ecNumber evidence="5">2.3.1.-</ecNumber>
    </submittedName>
</protein>
<dbReference type="Gene3D" id="3.40.630.30">
    <property type="match status" value="1"/>
</dbReference>
<keyword evidence="6" id="KW-1185">Reference proteome</keyword>
<dbReference type="PROSITE" id="PS51186">
    <property type="entry name" value="GNAT"/>
    <property type="match status" value="1"/>
</dbReference>
<evidence type="ECO:0000256" key="3">
    <source>
        <dbReference type="ARBA" id="ARBA00038502"/>
    </source>
</evidence>
<comment type="similarity">
    <text evidence="3">Belongs to the acetyltransferase family. RimJ subfamily.</text>
</comment>
<organism evidence="5 6">
    <name type="scientific">Cohnella ginsengisoli</name>
    <dbReference type="NCBI Taxonomy" id="425004"/>
    <lineage>
        <taxon>Bacteria</taxon>
        <taxon>Bacillati</taxon>
        <taxon>Bacillota</taxon>
        <taxon>Bacilli</taxon>
        <taxon>Bacillales</taxon>
        <taxon>Paenibacillaceae</taxon>
        <taxon>Cohnella</taxon>
    </lineage>
</organism>
<dbReference type="PANTHER" id="PTHR43792:SF8">
    <property type="entry name" value="[RIBOSOMAL PROTEIN US5]-ALANINE N-ACETYLTRANSFERASE"/>
    <property type="match status" value="1"/>
</dbReference>
<name>A0A9X4KMI3_9BACL</name>
<dbReference type="Pfam" id="PF13302">
    <property type="entry name" value="Acetyltransf_3"/>
    <property type="match status" value="1"/>
</dbReference>
<evidence type="ECO:0000313" key="5">
    <source>
        <dbReference type="EMBL" id="MDG0794888.1"/>
    </source>
</evidence>
<reference evidence="5 6" key="1">
    <citation type="submission" date="2022-10" db="EMBL/GenBank/DDBJ databases">
        <title>Comparative genomic analysis of Cohnella hashimotonis sp. nov., isolated from the International Space Station.</title>
        <authorList>
            <person name="Simpson A."/>
            <person name="Venkateswaran K."/>
        </authorList>
    </citation>
    <scope>NUCLEOTIDE SEQUENCE [LARGE SCALE GENOMIC DNA]</scope>
    <source>
        <strain evidence="5 6">DSM 18997</strain>
    </source>
</reference>
<feature type="domain" description="N-acetyltransferase" evidence="4">
    <location>
        <begin position="4"/>
        <end position="169"/>
    </location>
</feature>